<organism evidence="3 4">
    <name type="scientific">Rhodanobacter lycopersici</name>
    <dbReference type="NCBI Taxonomy" id="3162487"/>
    <lineage>
        <taxon>Bacteria</taxon>
        <taxon>Pseudomonadati</taxon>
        <taxon>Pseudomonadota</taxon>
        <taxon>Gammaproteobacteria</taxon>
        <taxon>Lysobacterales</taxon>
        <taxon>Rhodanobacteraceae</taxon>
        <taxon>Rhodanobacter</taxon>
    </lineage>
</organism>
<proteinExistence type="predicted"/>
<dbReference type="Proteomes" id="UP001556220">
    <property type="component" value="Unassembled WGS sequence"/>
</dbReference>
<accession>A0ABV3QJ01</accession>
<dbReference type="InterPro" id="IPR012334">
    <property type="entry name" value="Pectin_lyas_fold"/>
</dbReference>
<feature type="domain" description="Filamentous haemagglutinin FhaB/tRNA nuclease CdiA-like TPS" evidence="2">
    <location>
        <begin position="31"/>
        <end position="144"/>
    </location>
</feature>
<dbReference type="SMART" id="SM00912">
    <property type="entry name" value="Haemagg_act"/>
    <property type="match status" value="1"/>
</dbReference>
<keyword evidence="4" id="KW-1185">Reference proteome</keyword>
<dbReference type="NCBIfam" id="TIGR01901">
    <property type="entry name" value="adhes_NPXG"/>
    <property type="match status" value="1"/>
</dbReference>
<name>A0ABV3QJ01_9GAMM</name>
<dbReference type="PANTHER" id="PTHR12338:SF5">
    <property type="entry name" value="ANTIGEN 43-RELATED"/>
    <property type="match status" value="1"/>
</dbReference>
<dbReference type="InterPro" id="IPR011050">
    <property type="entry name" value="Pectin_lyase_fold/virulence"/>
</dbReference>
<comment type="caution">
    <text evidence="3">The sequence shown here is derived from an EMBL/GenBank/DDBJ whole genome shotgun (WGS) entry which is preliminary data.</text>
</comment>
<dbReference type="SUPFAM" id="SSF51126">
    <property type="entry name" value="Pectin lyase-like"/>
    <property type="match status" value="1"/>
</dbReference>
<evidence type="ECO:0000313" key="4">
    <source>
        <dbReference type="Proteomes" id="UP001556220"/>
    </source>
</evidence>
<dbReference type="Gene3D" id="2.160.20.10">
    <property type="entry name" value="Single-stranded right-handed beta-helix, Pectin lyase-like"/>
    <property type="match status" value="1"/>
</dbReference>
<dbReference type="EMBL" id="JBFOHK010000006">
    <property type="protein sequence ID" value="MEW9573824.1"/>
    <property type="molecule type" value="Genomic_DNA"/>
</dbReference>
<feature type="chain" id="PRO_5046750624" evidence="1">
    <location>
        <begin position="30"/>
        <end position="415"/>
    </location>
</feature>
<evidence type="ECO:0000259" key="2">
    <source>
        <dbReference type="SMART" id="SM00912"/>
    </source>
</evidence>
<dbReference type="InterPro" id="IPR050909">
    <property type="entry name" value="Bact_Autotransporter_VF"/>
</dbReference>
<evidence type="ECO:0000256" key="1">
    <source>
        <dbReference type="SAM" id="SignalP"/>
    </source>
</evidence>
<keyword evidence="1" id="KW-0732">Signal</keyword>
<sequence length="415" mass="40899">MNTPRRRHARNILFCSVAIALAAPHNALAASATLPTGGVVRSGQASIAASGSGALTISQSSKAAIIDWSGFSLGQGGAVQFNNGSGATLNRVLSGGPISSINGLLSATGSVYLINLSGVIIGKNEVVKVGGTFAASTLDVDDSAFLNGGSLTFSGPSKASVVNLGKVEALGGDVVLAAAVVKNAGFLQAPNGDVGLLAGYTVTMKDLADKDGLFTVDFGGAGASVINQGVISAAAELRANGGNIYALAGDTASVIKATQVSNQGGKIFLTAPGGAVNVAPGVTPDAFGTGFGSGGHILVDSANTSFHGTALAKGGALGGDGGLIETSGDVLDFSGAKADITAAHGATGTWLLDPYDLTVDTTGAQALENGLLTNNVTLQTTASSATTGYGTVNASGLLTLVKLGSEGIMRMERMR</sequence>
<dbReference type="PANTHER" id="PTHR12338">
    <property type="entry name" value="AUTOTRANSPORTER"/>
    <property type="match status" value="1"/>
</dbReference>
<evidence type="ECO:0000313" key="3">
    <source>
        <dbReference type="EMBL" id="MEW9573824.1"/>
    </source>
</evidence>
<dbReference type="Pfam" id="PF05860">
    <property type="entry name" value="TPS"/>
    <property type="match status" value="1"/>
</dbReference>
<protein>
    <submittedName>
        <fullName evidence="3">Filamentous hemagglutinin N-terminal domain-containing protein</fullName>
    </submittedName>
</protein>
<reference evidence="3 4" key="1">
    <citation type="submission" date="2024-06" db="EMBL/GenBank/DDBJ databases">
        <authorList>
            <person name="Woo H."/>
        </authorList>
    </citation>
    <scope>NUCLEOTIDE SEQUENCE [LARGE SCALE GENOMIC DNA]</scope>
    <source>
        <strain evidence="3 4">Si-c</strain>
    </source>
</reference>
<dbReference type="InterPro" id="IPR008638">
    <property type="entry name" value="FhaB/CdiA-like_TPS"/>
</dbReference>
<dbReference type="RefSeq" id="WP_367855878.1">
    <property type="nucleotide sequence ID" value="NZ_JBFOHK010000006.1"/>
</dbReference>
<gene>
    <name evidence="3" type="ORF">ABQJ54_18885</name>
</gene>
<feature type="signal peptide" evidence="1">
    <location>
        <begin position="1"/>
        <end position="29"/>
    </location>
</feature>